<dbReference type="AlphaFoldDB" id="A0A102P3R8"/>
<keyword evidence="5 8" id="KW-0547">Nucleotide-binding</keyword>
<dbReference type="UniPathway" id="UPA00142">
    <property type="reaction ID" value="UER00209"/>
</dbReference>
<name>A0A102P3R8_9BURK</name>
<evidence type="ECO:0000256" key="5">
    <source>
        <dbReference type="ARBA" id="ARBA00022741"/>
    </source>
</evidence>
<feature type="domain" description="Glutamate--cysteine ligase" evidence="10">
    <location>
        <begin position="18"/>
        <end position="389"/>
    </location>
</feature>
<evidence type="ECO:0000313" key="12">
    <source>
        <dbReference type="Proteomes" id="UP000065521"/>
    </source>
</evidence>
<evidence type="ECO:0000313" key="11">
    <source>
        <dbReference type="EMBL" id="KUZ82443.1"/>
    </source>
</evidence>
<dbReference type="RefSeq" id="WP_059612010.1">
    <property type="nucleotide sequence ID" value="NZ_JBGRUP010000020.1"/>
</dbReference>
<comment type="caution">
    <text evidence="11">The sequence shown here is derived from an EMBL/GenBank/DDBJ whole genome shotgun (WGS) entry which is preliminary data.</text>
</comment>
<organism evidence="11 12">
    <name type="scientific">Burkholderia ubonensis</name>
    <dbReference type="NCBI Taxonomy" id="101571"/>
    <lineage>
        <taxon>Bacteria</taxon>
        <taxon>Pseudomonadati</taxon>
        <taxon>Pseudomonadota</taxon>
        <taxon>Betaproteobacteria</taxon>
        <taxon>Burkholderiales</taxon>
        <taxon>Burkholderiaceae</taxon>
        <taxon>Burkholderia</taxon>
        <taxon>Burkholderia cepacia complex</taxon>
    </lineage>
</organism>
<dbReference type="GO" id="GO:0006750">
    <property type="term" value="P:glutathione biosynthetic process"/>
    <property type="evidence" value="ECO:0007669"/>
    <property type="project" value="UniProtKB-UniRule"/>
</dbReference>
<dbReference type="NCBIfam" id="TIGR01434">
    <property type="entry name" value="glu_cys_ligase"/>
    <property type="match status" value="1"/>
</dbReference>
<dbReference type="Proteomes" id="UP000065521">
    <property type="component" value="Unassembled WGS sequence"/>
</dbReference>
<dbReference type="PANTHER" id="PTHR38761">
    <property type="entry name" value="GLUTAMATE--CYSTEINE LIGASE"/>
    <property type="match status" value="1"/>
</dbReference>
<reference evidence="11 12" key="1">
    <citation type="submission" date="2015-11" db="EMBL/GenBank/DDBJ databases">
        <title>Expanding the genomic diversity of Burkholderia species for the development of highly accurate diagnostics.</title>
        <authorList>
            <person name="Sahl J."/>
            <person name="Keim P."/>
            <person name="Wagner D."/>
        </authorList>
    </citation>
    <scope>NUCLEOTIDE SEQUENCE [LARGE SCALE GENOMIC DNA]</scope>
    <source>
        <strain evidence="11 12">RF32-BP4</strain>
    </source>
</reference>
<dbReference type="EMBL" id="LOTN01000068">
    <property type="protein sequence ID" value="KUZ82443.1"/>
    <property type="molecule type" value="Genomic_DNA"/>
</dbReference>
<keyword evidence="3 8" id="KW-0436">Ligase</keyword>
<accession>A0A102P3R8</accession>
<evidence type="ECO:0000256" key="9">
    <source>
        <dbReference type="RuleBase" id="RU004391"/>
    </source>
</evidence>
<evidence type="ECO:0000256" key="3">
    <source>
        <dbReference type="ARBA" id="ARBA00022598"/>
    </source>
</evidence>
<dbReference type="Pfam" id="PF04262">
    <property type="entry name" value="Glu_cys_ligase"/>
    <property type="match status" value="1"/>
</dbReference>
<evidence type="ECO:0000256" key="7">
    <source>
        <dbReference type="ARBA" id="ARBA00048819"/>
    </source>
</evidence>
<comment type="catalytic activity">
    <reaction evidence="7 8 9">
        <text>L-cysteine + L-glutamate + ATP = gamma-L-glutamyl-L-cysteine + ADP + phosphate + H(+)</text>
        <dbReference type="Rhea" id="RHEA:13285"/>
        <dbReference type="ChEBI" id="CHEBI:15378"/>
        <dbReference type="ChEBI" id="CHEBI:29985"/>
        <dbReference type="ChEBI" id="CHEBI:30616"/>
        <dbReference type="ChEBI" id="CHEBI:35235"/>
        <dbReference type="ChEBI" id="CHEBI:43474"/>
        <dbReference type="ChEBI" id="CHEBI:58173"/>
        <dbReference type="ChEBI" id="CHEBI:456216"/>
        <dbReference type="EC" id="6.3.2.2"/>
    </reaction>
</comment>
<dbReference type="GO" id="GO:0046872">
    <property type="term" value="F:metal ion binding"/>
    <property type="evidence" value="ECO:0007669"/>
    <property type="project" value="TreeGrafter"/>
</dbReference>
<dbReference type="InterPro" id="IPR014746">
    <property type="entry name" value="Gln_synth/guanido_kin_cat_dom"/>
</dbReference>
<evidence type="ECO:0000256" key="8">
    <source>
        <dbReference type="HAMAP-Rule" id="MF_00578"/>
    </source>
</evidence>
<dbReference type="EC" id="6.3.2.2" evidence="8"/>
<protein>
    <recommendedName>
        <fullName evidence="8">Glutamate--cysteine ligase</fullName>
        <ecNumber evidence="8">6.3.2.2</ecNumber>
    </recommendedName>
    <alternativeName>
        <fullName evidence="8">Gamma-ECS</fullName>
        <shortName evidence="8">GCS</shortName>
    </alternativeName>
    <alternativeName>
        <fullName evidence="8">Gamma-glutamylcysteine synthetase</fullName>
    </alternativeName>
</protein>
<dbReference type="InterPro" id="IPR007370">
    <property type="entry name" value="Glu_cys_ligase"/>
</dbReference>
<dbReference type="HAMAP" id="MF_00578">
    <property type="entry name" value="Glu_cys_ligase"/>
    <property type="match status" value="1"/>
</dbReference>
<dbReference type="InterPro" id="IPR006334">
    <property type="entry name" value="Glut_cys_ligase"/>
</dbReference>
<keyword evidence="4 8" id="KW-0317">Glutathione biosynthesis</keyword>
<dbReference type="Gene3D" id="3.30.590.20">
    <property type="match status" value="1"/>
</dbReference>
<dbReference type="PANTHER" id="PTHR38761:SF1">
    <property type="entry name" value="GLUTAMATE--CYSTEINE LIGASE"/>
    <property type="match status" value="1"/>
</dbReference>
<evidence type="ECO:0000256" key="2">
    <source>
        <dbReference type="ARBA" id="ARBA00008772"/>
    </source>
</evidence>
<sequence length="537" mass="59877">MSNTMTIRQTELLLDRLDVLSSGPTRQHLPDGLRGIEKESLRVTRDGMIAFTPHSRALGSALTHPSLTTDYSEALLELITPAEPDAALTLERLDELHRYVYASIGDEMLWNESMPGLLPADDQIPIADYGTSNIGRLKMVYRLGLAYRYGRTMQCIAGIHYNYSLHEEVWRRLHAEEGSTATLVDYQSERYLALIRNFRRTSWLLMYLFGASPALDRRFLRDRPHTLDTFDADTLYRPYATSLRMSDLGYSNTTAQAALQADYNTLAGYLDALSKAVSEPYPPYEAIGTHRDGEWIQINTNVLQIENEFYSTIRPKRVTYSGERPLHALASRGVQYIEVRCLDIDPFAPTGIALDTARFMDAYLLACALDASPPLDGDAYREANANFGAVTMEGRKPGLALSRDGSPVALQAWADELMAKVEAVGRRLDEIRGGDEHARAIAAQREKLADPERTPSARVLRTMRDNGQSFLAFARAQSDAHAAHFRARPLPEADARAAAALAERSLAEQAELEAKEAGSFDAFVAAYRAYTLNRFSV</sequence>
<gene>
    <name evidence="8" type="primary">gshA</name>
    <name evidence="11" type="ORF">WI38_28565</name>
</gene>
<evidence type="ECO:0000256" key="1">
    <source>
        <dbReference type="ARBA" id="ARBA00005006"/>
    </source>
</evidence>
<dbReference type="GO" id="GO:0004357">
    <property type="term" value="F:glutamate-cysteine ligase activity"/>
    <property type="evidence" value="ECO:0007669"/>
    <property type="project" value="UniProtKB-UniRule"/>
</dbReference>
<dbReference type="SUPFAM" id="SSF55931">
    <property type="entry name" value="Glutamine synthetase/guanido kinase"/>
    <property type="match status" value="1"/>
</dbReference>
<evidence type="ECO:0000256" key="6">
    <source>
        <dbReference type="ARBA" id="ARBA00022840"/>
    </source>
</evidence>
<dbReference type="GO" id="GO:0005524">
    <property type="term" value="F:ATP binding"/>
    <property type="evidence" value="ECO:0007669"/>
    <property type="project" value="UniProtKB-KW"/>
</dbReference>
<keyword evidence="6 8" id="KW-0067">ATP-binding</keyword>
<evidence type="ECO:0000259" key="10">
    <source>
        <dbReference type="Pfam" id="PF04262"/>
    </source>
</evidence>
<proteinExistence type="inferred from homology"/>
<dbReference type="GO" id="GO:0005829">
    <property type="term" value="C:cytosol"/>
    <property type="evidence" value="ECO:0007669"/>
    <property type="project" value="TreeGrafter"/>
</dbReference>
<comment type="pathway">
    <text evidence="1 8 9">Sulfur metabolism; glutathione biosynthesis; glutathione from L-cysteine and L-glutamate: step 1/2.</text>
</comment>
<comment type="similarity">
    <text evidence="2 8">Belongs to the glutamate--cysteine ligase type 1 family. Type 1 subfamily.</text>
</comment>
<evidence type="ECO:0000256" key="4">
    <source>
        <dbReference type="ARBA" id="ARBA00022684"/>
    </source>
</evidence>